<feature type="transmembrane region" description="Helical" evidence="1">
    <location>
        <begin position="86"/>
        <end position="107"/>
    </location>
</feature>
<evidence type="ECO:0000259" key="2">
    <source>
        <dbReference type="Pfam" id="PF01757"/>
    </source>
</evidence>
<feature type="transmembrane region" description="Helical" evidence="1">
    <location>
        <begin position="194"/>
        <end position="212"/>
    </location>
</feature>
<dbReference type="Pfam" id="PF01757">
    <property type="entry name" value="Acyl_transf_3"/>
    <property type="match status" value="1"/>
</dbReference>
<evidence type="ECO:0000313" key="4">
    <source>
        <dbReference type="Proteomes" id="UP001276854"/>
    </source>
</evidence>
<sequence>MFPKEKLRDSNIELLRALLAFFVIVLHFNSASMPGGGGASALISAGSIRYYVVQLTEALSCCAVNVFILISGYYMAEKREICINQVFSLFNKVVFYNLIFYYIIVYLKLENFDYMVAFYRTIPTNYFVLLYSVVYVFTPFITFVFDNLSESKMDLLIIMLFTIFSVEPTIVNIWQNIVGIKLVGVNTVAMEGDFAGYNIINFLMVFMIGIYIKRKGIFAKVKSYQWTLIYHVSALFILIFSHFTSVMFDYSNVLVIIEAVALFKAFESFNIPYNKIINSFGGAAFDIFLIHTNTLFLVYFWEKFKIAENYALLTFVKMVGFSMATTISMYLLCYLISLIYKLLFSKLIERYSNRKKFFIKV</sequence>
<name>A0ABU4GPW8_9CLOT</name>
<feature type="transmembrane region" description="Helical" evidence="1">
    <location>
        <begin position="155"/>
        <end position="174"/>
    </location>
</feature>
<keyword evidence="1" id="KW-0812">Transmembrane</keyword>
<protein>
    <submittedName>
        <fullName evidence="3">Acyltransferase family protein</fullName>
    </submittedName>
</protein>
<feature type="transmembrane region" description="Helical" evidence="1">
    <location>
        <begin position="250"/>
        <end position="267"/>
    </location>
</feature>
<organism evidence="3 4">
    <name type="scientific">Clostridium boliviensis</name>
    <dbReference type="NCBI Taxonomy" id="318465"/>
    <lineage>
        <taxon>Bacteria</taxon>
        <taxon>Bacillati</taxon>
        <taxon>Bacillota</taxon>
        <taxon>Clostridia</taxon>
        <taxon>Eubacteriales</taxon>
        <taxon>Clostridiaceae</taxon>
        <taxon>Clostridium</taxon>
    </lineage>
</organism>
<dbReference type="Proteomes" id="UP001276854">
    <property type="component" value="Unassembled WGS sequence"/>
</dbReference>
<dbReference type="EMBL" id="JAWONS010000280">
    <property type="protein sequence ID" value="MDW2799674.1"/>
    <property type="molecule type" value="Genomic_DNA"/>
</dbReference>
<evidence type="ECO:0000313" key="3">
    <source>
        <dbReference type="EMBL" id="MDW2799674.1"/>
    </source>
</evidence>
<gene>
    <name evidence="3" type="ORF">RZO55_19035</name>
</gene>
<dbReference type="GO" id="GO:0016746">
    <property type="term" value="F:acyltransferase activity"/>
    <property type="evidence" value="ECO:0007669"/>
    <property type="project" value="UniProtKB-KW"/>
</dbReference>
<feature type="transmembrane region" description="Helical" evidence="1">
    <location>
        <begin position="55"/>
        <end position="74"/>
    </location>
</feature>
<keyword evidence="3" id="KW-0012">Acyltransferase</keyword>
<keyword evidence="1" id="KW-0472">Membrane</keyword>
<proteinExistence type="predicted"/>
<keyword evidence="1" id="KW-1133">Transmembrane helix</keyword>
<evidence type="ECO:0000256" key="1">
    <source>
        <dbReference type="SAM" id="Phobius"/>
    </source>
</evidence>
<feature type="domain" description="Acyltransferase 3" evidence="2">
    <location>
        <begin position="11"/>
        <end position="335"/>
    </location>
</feature>
<feature type="transmembrane region" description="Helical" evidence="1">
    <location>
        <begin position="321"/>
        <end position="344"/>
    </location>
</feature>
<dbReference type="InterPro" id="IPR002656">
    <property type="entry name" value="Acyl_transf_3_dom"/>
</dbReference>
<comment type="caution">
    <text evidence="3">The sequence shown here is derived from an EMBL/GenBank/DDBJ whole genome shotgun (WGS) entry which is preliminary data.</text>
</comment>
<reference evidence="3 4" key="1">
    <citation type="submission" date="2023-10" db="EMBL/GenBank/DDBJ databases">
        <title>A novel Glycoside Hydrolase 43-Like Enzyme from Clostrdium boliviensis is an Endo-xylanase, and a Candidate for Xylooligosaccharides Production from Different Xylan Substrates.</title>
        <authorList>
            <person name="Alvarez M.T."/>
            <person name="Rocabado-Villegas L.R."/>
            <person name="Salas-Veizaga D.M."/>
            <person name="Linares-Pasten J.A."/>
            <person name="Gudmundsdottir E.E."/>
            <person name="Hreggvidsson G.O."/>
            <person name="Adlercreutz P."/>
            <person name="Nordberg Karlsson E."/>
        </authorList>
    </citation>
    <scope>NUCLEOTIDE SEQUENCE [LARGE SCALE GENOMIC DNA]</scope>
    <source>
        <strain evidence="3 4">E-1</strain>
    </source>
</reference>
<accession>A0ABU4GPW8</accession>
<keyword evidence="4" id="KW-1185">Reference proteome</keyword>
<feature type="transmembrane region" description="Helical" evidence="1">
    <location>
        <begin position="279"/>
        <end position="301"/>
    </location>
</feature>
<feature type="transmembrane region" description="Helical" evidence="1">
    <location>
        <begin position="224"/>
        <end position="244"/>
    </location>
</feature>
<keyword evidence="3" id="KW-0808">Transferase</keyword>
<feature type="transmembrane region" description="Helical" evidence="1">
    <location>
        <begin position="127"/>
        <end position="148"/>
    </location>
</feature>